<accession>A0A1H7WFI1</accession>
<dbReference type="InterPro" id="IPR014284">
    <property type="entry name" value="RNA_pol_sigma-70_dom"/>
</dbReference>
<keyword evidence="7" id="KW-1185">Reference proteome</keyword>
<dbReference type="NCBIfam" id="TIGR02937">
    <property type="entry name" value="sigma70-ECF"/>
    <property type="match status" value="1"/>
</dbReference>
<dbReference type="Proteomes" id="UP000198521">
    <property type="component" value="Unassembled WGS sequence"/>
</dbReference>
<dbReference type="AlphaFoldDB" id="A0A1H7WFI1"/>
<dbReference type="SUPFAM" id="SSF88946">
    <property type="entry name" value="Sigma2 domain of RNA polymerase sigma factors"/>
    <property type="match status" value="1"/>
</dbReference>
<evidence type="ECO:0000256" key="5">
    <source>
        <dbReference type="ARBA" id="ARBA00023163"/>
    </source>
</evidence>
<reference evidence="6 7" key="1">
    <citation type="submission" date="2016-10" db="EMBL/GenBank/DDBJ databases">
        <authorList>
            <person name="de Groot N.N."/>
        </authorList>
    </citation>
    <scope>NUCLEOTIDE SEQUENCE [LARGE SCALE GENOMIC DNA]</scope>
    <source>
        <strain evidence="6 7">DSM 25232</strain>
    </source>
</reference>
<proteinExistence type="inferred from homology"/>
<comment type="similarity">
    <text evidence="1">Belongs to the sigma-70 factor family. ECF subfamily.</text>
</comment>
<dbReference type="InterPro" id="IPR013325">
    <property type="entry name" value="RNA_pol_sigma_r2"/>
</dbReference>
<dbReference type="PANTHER" id="PTHR43133">
    <property type="entry name" value="RNA POLYMERASE ECF-TYPE SIGMA FACTO"/>
    <property type="match status" value="1"/>
</dbReference>
<dbReference type="Gene3D" id="1.10.10.10">
    <property type="entry name" value="Winged helix-like DNA-binding domain superfamily/Winged helix DNA-binding domain"/>
    <property type="match status" value="1"/>
</dbReference>
<evidence type="ECO:0000313" key="7">
    <source>
        <dbReference type="Proteomes" id="UP000198521"/>
    </source>
</evidence>
<keyword evidence="4" id="KW-0238">DNA-binding</keyword>
<name>A0A1H7WFI1_AQUAM</name>
<evidence type="ECO:0000256" key="2">
    <source>
        <dbReference type="ARBA" id="ARBA00023015"/>
    </source>
</evidence>
<evidence type="ECO:0000313" key="6">
    <source>
        <dbReference type="EMBL" id="SEM20283.1"/>
    </source>
</evidence>
<keyword evidence="3" id="KW-0731">Sigma factor</keyword>
<dbReference type="SUPFAM" id="SSF88659">
    <property type="entry name" value="Sigma3 and sigma4 domains of RNA polymerase sigma factors"/>
    <property type="match status" value="1"/>
</dbReference>
<dbReference type="RefSeq" id="WP_244543076.1">
    <property type="nucleotide sequence ID" value="NZ_FOAB01000010.1"/>
</dbReference>
<keyword evidence="5" id="KW-0804">Transcription</keyword>
<organism evidence="6 7">
    <name type="scientific">Aquimarina amphilecti</name>
    <dbReference type="NCBI Taxonomy" id="1038014"/>
    <lineage>
        <taxon>Bacteria</taxon>
        <taxon>Pseudomonadati</taxon>
        <taxon>Bacteroidota</taxon>
        <taxon>Flavobacteriia</taxon>
        <taxon>Flavobacteriales</taxon>
        <taxon>Flavobacteriaceae</taxon>
        <taxon>Aquimarina</taxon>
    </lineage>
</organism>
<dbReference type="InterPro" id="IPR013324">
    <property type="entry name" value="RNA_pol_sigma_r3/r4-like"/>
</dbReference>
<gene>
    <name evidence="6" type="ORF">SAMN04487910_4422</name>
</gene>
<dbReference type="STRING" id="1038014.SAMN04487910_4422"/>
<keyword evidence="2" id="KW-0805">Transcription regulation</keyword>
<dbReference type="GO" id="GO:0003677">
    <property type="term" value="F:DNA binding"/>
    <property type="evidence" value="ECO:0007669"/>
    <property type="project" value="UniProtKB-KW"/>
</dbReference>
<dbReference type="InterPro" id="IPR036388">
    <property type="entry name" value="WH-like_DNA-bd_sf"/>
</dbReference>
<dbReference type="InterPro" id="IPR039425">
    <property type="entry name" value="RNA_pol_sigma-70-like"/>
</dbReference>
<dbReference type="GO" id="GO:0006352">
    <property type="term" value="P:DNA-templated transcription initiation"/>
    <property type="evidence" value="ECO:0007669"/>
    <property type="project" value="InterPro"/>
</dbReference>
<dbReference type="Gene3D" id="1.10.1740.10">
    <property type="match status" value="1"/>
</dbReference>
<evidence type="ECO:0000256" key="4">
    <source>
        <dbReference type="ARBA" id="ARBA00023125"/>
    </source>
</evidence>
<dbReference type="PANTHER" id="PTHR43133:SF8">
    <property type="entry name" value="RNA POLYMERASE SIGMA FACTOR HI_1459-RELATED"/>
    <property type="match status" value="1"/>
</dbReference>
<evidence type="ECO:0000256" key="3">
    <source>
        <dbReference type="ARBA" id="ARBA00023082"/>
    </source>
</evidence>
<dbReference type="GO" id="GO:0016987">
    <property type="term" value="F:sigma factor activity"/>
    <property type="evidence" value="ECO:0007669"/>
    <property type="project" value="UniProtKB-KW"/>
</dbReference>
<sequence>MLPIQFWDSIATILMPENRYFIRGILNSDERVITEIYISFFPKVLGFVLSNKGQEVDAEDIFQKVLMQISARIKCRALQDINSTFEAYIFTACKNLWRRELNKRKRVTNTEVKELVSEESDMAYALLEQERWELFKEKLEKLSDNCKQVLTLFLKKVSYAEIVSQLSYSSETVARQRVFKCKAKLIESVKSDKRFKKLIS</sequence>
<protein>
    <submittedName>
        <fullName evidence="6">RNA polymerase sigma factor, sigma-70 family</fullName>
    </submittedName>
</protein>
<dbReference type="EMBL" id="FOAB01000010">
    <property type="protein sequence ID" value="SEM20283.1"/>
    <property type="molecule type" value="Genomic_DNA"/>
</dbReference>
<evidence type="ECO:0000256" key="1">
    <source>
        <dbReference type="ARBA" id="ARBA00010641"/>
    </source>
</evidence>